<evidence type="ECO:0000256" key="2">
    <source>
        <dbReference type="ARBA" id="ARBA00022692"/>
    </source>
</evidence>
<keyword evidence="2 5" id="KW-0812">Transmembrane</keyword>
<dbReference type="Gene3D" id="1.20.1250.20">
    <property type="entry name" value="MFS general substrate transporter like domains"/>
    <property type="match status" value="1"/>
</dbReference>
<feature type="transmembrane region" description="Helical" evidence="5">
    <location>
        <begin position="346"/>
        <end position="367"/>
    </location>
</feature>
<keyword evidence="8" id="KW-1185">Reference proteome</keyword>
<dbReference type="SUPFAM" id="SSF103473">
    <property type="entry name" value="MFS general substrate transporter"/>
    <property type="match status" value="1"/>
</dbReference>
<keyword evidence="6" id="KW-0732">Signal</keyword>
<feature type="transmembrane region" description="Helical" evidence="5">
    <location>
        <begin position="320"/>
        <end position="339"/>
    </location>
</feature>
<feature type="transmembrane region" description="Helical" evidence="5">
    <location>
        <begin position="184"/>
        <end position="203"/>
    </location>
</feature>
<proteinExistence type="predicted"/>
<feature type="transmembrane region" description="Helical" evidence="5">
    <location>
        <begin position="410"/>
        <end position="429"/>
    </location>
</feature>
<dbReference type="PANTHER" id="PTHR21576:SF158">
    <property type="entry name" value="RIBOSOMAL RNA-PROCESSING PROTEIN 12-LIKE CONSERVED DOMAIN-CONTAINING PROTEIN"/>
    <property type="match status" value="1"/>
</dbReference>
<dbReference type="InterPro" id="IPR011701">
    <property type="entry name" value="MFS"/>
</dbReference>
<feature type="chain" id="PRO_5040302375" evidence="6">
    <location>
        <begin position="23"/>
        <end position="476"/>
    </location>
</feature>
<feature type="signal peptide" evidence="6">
    <location>
        <begin position="1"/>
        <end position="22"/>
    </location>
</feature>
<accession>A0A9P6EM16</accession>
<feature type="transmembrane region" description="Helical" evidence="5">
    <location>
        <begin position="74"/>
        <end position="92"/>
    </location>
</feature>
<evidence type="ECO:0000256" key="1">
    <source>
        <dbReference type="ARBA" id="ARBA00004141"/>
    </source>
</evidence>
<gene>
    <name evidence="7" type="ORF">CPB83DRAFT_867605</name>
</gene>
<keyword evidence="4 5" id="KW-0472">Membrane</keyword>
<sequence>MHLSLRHIFLCLSVALNALCAGAMFTFPLISPILGRHCKLTQPQLTTVVLAGMMSQYTIAALVGWIIDNRGPHCCSLASALLFATGFGGFAWEIRSTPNDILEPVYGAFYRLTFCFFLVGLGTVFAYFSALFAASKSFPNHLGLASGASMGLFGLSPLFFSVIATSCFTDVNTGLLDVRRYTTFLGSATFIVYIAGFIFLQGVPRMVGSISHQEMQAVADDSMIVETTPLLQTSRSSSFSKPSELSVSELLRESDFWLLVLFAVLIMGMCEMVISNIGTIVASLPATSGTRQSILESSTAFQVNLIAASNTLTRISVGPLADFVSPIAAYLPTGIVFPTKHRISRFAFLAGPSLLLALTCAWMVYGVEHQGQLWLLSLGTGLSYSSVFTILPSLISSLWGMQNMGRNFGLMMYAPFIGTPTFSYLYAFVSARYTPAGIGICSGRACWEPTFAFSIVSSFVAFTISCIMWRRWKGRI</sequence>
<evidence type="ECO:0000256" key="3">
    <source>
        <dbReference type="ARBA" id="ARBA00022989"/>
    </source>
</evidence>
<feature type="transmembrane region" description="Helical" evidence="5">
    <location>
        <begin position="142"/>
        <end position="164"/>
    </location>
</feature>
<name>A0A9P6EM16_9AGAR</name>
<dbReference type="EMBL" id="MU157832">
    <property type="protein sequence ID" value="KAF9532286.1"/>
    <property type="molecule type" value="Genomic_DNA"/>
</dbReference>
<evidence type="ECO:0000256" key="5">
    <source>
        <dbReference type="SAM" id="Phobius"/>
    </source>
</evidence>
<evidence type="ECO:0000313" key="7">
    <source>
        <dbReference type="EMBL" id="KAF9532286.1"/>
    </source>
</evidence>
<dbReference type="AlphaFoldDB" id="A0A9P6EM16"/>
<dbReference type="InterPro" id="IPR036259">
    <property type="entry name" value="MFS_trans_sf"/>
</dbReference>
<dbReference type="OrthoDB" id="410267at2759"/>
<comment type="caution">
    <text evidence="7">The sequence shown here is derived from an EMBL/GenBank/DDBJ whole genome shotgun (WGS) entry which is preliminary data.</text>
</comment>
<dbReference type="Pfam" id="PF07690">
    <property type="entry name" value="MFS_1"/>
    <property type="match status" value="1"/>
</dbReference>
<dbReference type="GO" id="GO:0000329">
    <property type="term" value="C:fungal-type vacuole membrane"/>
    <property type="evidence" value="ECO:0007669"/>
    <property type="project" value="TreeGrafter"/>
</dbReference>
<feature type="transmembrane region" description="Helical" evidence="5">
    <location>
        <begin position="256"/>
        <end position="282"/>
    </location>
</feature>
<comment type="subcellular location">
    <subcellularLocation>
        <location evidence="1">Membrane</location>
        <topology evidence="1">Multi-pass membrane protein</topology>
    </subcellularLocation>
</comment>
<feature type="transmembrane region" description="Helical" evidence="5">
    <location>
        <begin position="45"/>
        <end position="67"/>
    </location>
</feature>
<feature type="transmembrane region" description="Helical" evidence="5">
    <location>
        <begin position="373"/>
        <end position="398"/>
    </location>
</feature>
<feature type="transmembrane region" description="Helical" evidence="5">
    <location>
        <begin position="449"/>
        <end position="469"/>
    </location>
</feature>
<organism evidence="7 8">
    <name type="scientific">Crepidotus variabilis</name>
    <dbReference type="NCBI Taxonomy" id="179855"/>
    <lineage>
        <taxon>Eukaryota</taxon>
        <taxon>Fungi</taxon>
        <taxon>Dikarya</taxon>
        <taxon>Basidiomycota</taxon>
        <taxon>Agaricomycotina</taxon>
        <taxon>Agaricomycetes</taxon>
        <taxon>Agaricomycetidae</taxon>
        <taxon>Agaricales</taxon>
        <taxon>Agaricineae</taxon>
        <taxon>Crepidotaceae</taxon>
        <taxon>Crepidotus</taxon>
    </lineage>
</organism>
<reference evidence="7" key="1">
    <citation type="submission" date="2020-11" db="EMBL/GenBank/DDBJ databases">
        <authorList>
            <consortium name="DOE Joint Genome Institute"/>
            <person name="Ahrendt S."/>
            <person name="Riley R."/>
            <person name="Andreopoulos W."/>
            <person name="Labutti K."/>
            <person name="Pangilinan J."/>
            <person name="Ruiz-Duenas F.J."/>
            <person name="Barrasa J.M."/>
            <person name="Sanchez-Garcia M."/>
            <person name="Camarero S."/>
            <person name="Miyauchi S."/>
            <person name="Serrano A."/>
            <person name="Linde D."/>
            <person name="Babiker R."/>
            <person name="Drula E."/>
            <person name="Ayuso-Fernandez I."/>
            <person name="Pacheco R."/>
            <person name="Padilla G."/>
            <person name="Ferreira P."/>
            <person name="Barriuso J."/>
            <person name="Kellner H."/>
            <person name="Castanera R."/>
            <person name="Alfaro M."/>
            <person name="Ramirez L."/>
            <person name="Pisabarro A.G."/>
            <person name="Kuo A."/>
            <person name="Tritt A."/>
            <person name="Lipzen A."/>
            <person name="He G."/>
            <person name="Yan M."/>
            <person name="Ng V."/>
            <person name="Cullen D."/>
            <person name="Martin F."/>
            <person name="Rosso M.-N."/>
            <person name="Henrissat B."/>
            <person name="Hibbett D."/>
            <person name="Martinez A.T."/>
            <person name="Grigoriev I.V."/>
        </authorList>
    </citation>
    <scope>NUCLEOTIDE SEQUENCE</scope>
    <source>
        <strain evidence="7">CBS 506.95</strain>
    </source>
</reference>
<evidence type="ECO:0000313" key="8">
    <source>
        <dbReference type="Proteomes" id="UP000807306"/>
    </source>
</evidence>
<dbReference type="GO" id="GO:0022857">
    <property type="term" value="F:transmembrane transporter activity"/>
    <property type="evidence" value="ECO:0007669"/>
    <property type="project" value="InterPro"/>
</dbReference>
<dbReference type="PANTHER" id="PTHR21576">
    <property type="entry name" value="UNCHARACTERIZED NODULIN-LIKE PROTEIN"/>
    <property type="match status" value="1"/>
</dbReference>
<feature type="transmembrane region" description="Helical" evidence="5">
    <location>
        <begin position="108"/>
        <end position="130"/>
    </location>
</feature>
<dbReference type="Proteomes" id="UP000807306">
    <property type="component" value="Unassembled WGS sequence"/>
</dbReference>
<protein>
    <submittedName>
        <fullName evidence="7">Major facilitator superfamily domain-containing protein</fullName>
    </submittedName>
</protein>
<keyword evidence="3 5" id="KW-1133">Transmembrane helix</keyword>
<evidence type="ECO:0000256" key="4">
    <source>
        <dbReference type="ARBA" id="ARBA00023136"/>
    </source>
</evidence>
<evidence type="ECO:0000256" key="6">
    <source>
        <dbReference type="SAM" id="SignalP"/>
    </source>
</evidence>